<dbReference type="InterPro" id="IPR041714">
    <property type="entry name" value="VKOR_Actinobacteria"/>
</dbReference>
<evidence type="ECO:0000259" key="12">
    <source>
        <dbReference type="SMART" id="SM00756"/>
    </source>
</evidence>
<feature type="domain" description="Vitamin K epoxide reductase" evidence="12">
    <location>
        <begin position="56"/>
        <end position="197"/>
    </location>
</feature>
<comment type="subcellular location">
    <subcellularLocation>
        <location evidence="1">Membrane</location>
        <topology evidence="1">Multi-pass membrane protein</topology>
    </subcellularLocation>
</comment>
<proteinExistence type="inferred from homology"/>
<keyword evidence="6" id="KW-0560">Oxidoreductase</keyword>
<feature type="transmembrane region" description="Helical" evidence="11">
    <location>
        <begin position="223"/>
        <end position="242"/>
    </location>
</feature>
<keyword evidence="8" id="KW-1015">Disulfide bond</keyword>
<dbReference type="AlphaFoldDB" id="A0A934I8L9"/>
<name>A0A934I8L9_9MICO</name>
<evidence type="ECO:0000256" key="8">
    <source>
        <dbReference type="ARBA" id="ARBA00023157"/>
    </source>
</evidence>
<keyword evidence="3 11" id="KW-0812">Transmembrane</keyword>
<dbReference type="InterPro" id="IPR012932">
    <property type="entry name" value="VKOR"/>
</dbReference>
<evidence type="ECO:0000313" key="13">
    <source>
        <dbReference type="EMBL" id="MBI9115142.1"/>
    </source>
</evidence>
<feature type="transmembrane region" description="Helical" evidence="11">
    <location>
        <begin position="145"/>
        <end position="165"/>
    </location>
</feature>
<feature type="transmembrane region" description="Helical" evidence="11">
    <location>
        <begin position="119"/>
        <end position="139"/>
    </location>
</feature>
<reference evidence="13" key="1">
    <citation type="submission" date="2020-12" db="EMBL/GenBank/DDBJ databases">
        <title>Sanguibacter suaedae sp. nov., isolated from Suaeda aralocaspica.</title>
        <authorList>
            <person name="Ma Q."/>
        </authorList>
    </citation>
    <scope>NUCLEOTIDE SEQUENCE</scope>
    <source>
        <strain evidence="13">YZGR15</strain>
    </source>
</reference>
<dbReference type="GO" id="GO:0016491">
    <property type="term" value="F:oxidoreductase activity"/>
    <property type="evidence" value="ECO:0007669"/>
    <property type="project" value="UniProtKB-KW"/>
</dbReference>
<dbReference type="GO" id="GO:0016020">
    <property type="term" value="C:membrane"/>
    <property type="evidence" value="ECO:0007669"/>
    <property type="project" value="UniProtKB-SubCell"/>
</dbReference>
<feature type="compositionally biased region" description="Basic and acidic residues" evidence="10">
    <location>
        <begin position="1"/>
        <end position="20"/>
    </location>
</feature>
<dbReference type="Pfam" id="PF07884">
    <property type="entry name" value="VKOR"/>
    <property type="match status" value="1"/>
</dbReference>
<dbReference type="SMART" id="SM00756">
    <property type="entry name" value="VKc"/>
    <property type="match status" value="1"/>
</dbReference>
<dbReference type="RefSeq" id="WP_198733700.1">
    <property type="nucleotide sequence ID" value="NZ_JAEINH010000006.1"/>
</dbReference>
<evidence type="ECO:0000313" key="14">
    <source>
        <dbReference type="Proteomes" id="UP000602087"/>
    </source>
</evidence>
<evidence type="ECO:0000256" key="11">
    <source>
        <dbReference type="SAM" id="Phobius"/>
    </source>
</evidence>
<evidence type="ECO:0000256" key="1">
    <source>
        <dbReference type="ARBA" id="ARBA00004141"/>
    </source>
</evidence>
<accession>A0A934I8L9</accession>
<keyword evidence="4" id="KW-0874">Quinone</keyword>
<dbReference type="CDD" id="cd12922">
    <property type="entry name" value="VKOR_5"/>
    <property type="match status" value="1"/>
</dbReference>
<evidence type="ECO:0000256" key="5">
    <source>
        <dbReference type="ARBA" id="ARBA00022989"/>
    </source>
</evidence>
<dbReference type="Proteomes" id="UP000602087">
    <property type="component" value="Unassembled WGS sequence"/>
</dbReference>
<feature type="transmembrane region" description="Helical" evidence="11">
    <location>
        <begin position="58"/>
        <end position="77"/>
    </location>
</feature>
<protein>
    <submittedName>
        <fullName evidence="13">Vitamin K epoxide reductase family protein</fullName>
    </submittedName>
</protein>
<keyword evidence="14" id="KW-1185">Reference proteome</keyword>
<keyword evidence="9" id="KW-0676">Redox-active center</keyword>
<evidence type="ECO:0000256" key="6">
    <source>
        <dbReference type="ARBA" id="ARBA00023002"/>
    </source>
</evidence>
<dbReference type="EMBL" id="JAEINH010000006">
    <property type="protein sequence ID" value="MBI9115142.1"/>
    <property type="molecule type" value="Genomic_DNA"/>
</dbReference>
<keyword evidence="5 11" id="KW-1133">Transmembrane helix</keyword>
<dbReference type="Gene3D" id="1.20.1440.130">
    <property type="entry name" value="VKOR domain"/>
    <property type="match status" value="1"/>
</dbReference>
<gene>
    <name evidence="13" type="ORF">JAV76_08995</name>
</gene>
<evidence type="ECO:0000256" key="9">
    <source>
        <dbReference type="ARBA" id="ARBA00023284"/>
    </source>
</evidence>
<comment type="similarity">
    <text evidence="2">Belongs to the VKOR family.</text>
</comment>
<evidence type="ECO:0000256" key="3">
    <source>
        <dbReference type="ARBA" id="ARBA00022692"/>
    </source>
</evidence>
<organism evidence="13 14">
    <name type="scientific">Sanguibacter suaedae</name>
    <dbReference type="NCBI Taxonomy" id="2795737"/>
    <lineage>
        <taxon>Bacteria</taxon>
        <taxon>Bacillati</taxon>
        <taxon>Actinomycetota</taxon>
        <taxon>Actinomycetes</taxon>
        <taxon>Micrococcales</taxon>
        <taxon>Sanguibacteraceae</taxon>
        <taxon>Sanguibacter</taxon>
    </lineage>
</organism>
<dbReference type="GO" id="GO:0048038">
    <property type="term" value="F:quinone binding"/>
    <property type="evidence" value="ECO:0007669"/>
    <property type="project" value="UniProtKB-KW"/>
</dbReference>
<feature type="region of interest" description="Disordered" evidence="10">
    <location>
        <begin position="1"/>
        <end position="32"/>
    </location>
</feature>
<keyword evidence="7 11" id="KW-0472">Membrane</keyword>
<evidence type="ECO:0000256" key="2">
    <source>
        <dbReference type="ARBA" id="ARBA00006214"/>
    </source>
</evidence>
<evidence type="ECO:0000256" key="10">
    <source>
        <dbReference type="SAM" id="MobiDB-lite"/>
    </source>
</evidence>
<sequence>MAQDRTRGGAPDDPHGDRPAEAGPAERGPDDLDDDLDAEIEALLTVDPWAGFRHSTRWIFGTMLFSATLSLIAAFVLSYDAVKLAADPSTALSCNISAVVNCGSVALSWQASLFGFPNAFLGLITEPVVITIAVASLAGVRFPRWFMFTAQVIYLLGLVFALWLFSQSMWVIGALCPWCLLITVSTSLVFLTLLHYNVREDNLYLPRGAQERLAGWVRKDYDLYAGILWVAGLLALIVVKYGDRLLG</sequence>
<evidence type="ECO:0000256" key="4">
    <source>
        <dbReference type="ARBA" id="ARBA00022719"/>
    </source>
</evidence>
<feature type="transmembrane region" description="Helical" evidence="11">
    <location>
        <begin position="172"/>
        <end position="196"/>
    </location>
</feature>
<dbReference type="InterPro" id="IPR038354">
    <property type="entry name" value="VKOR_sf"/>
</dbReference>
<evidence type="ECO:0000256" key="7">
    <source>
        <dbReference type="ARBA" id="ARBA00023136"/>
    </source>
</evidence>
<comment type="caution">
    <text evidence="13">The sequence shown here is derived from an EMBL/GenBank/DDBJ whole genome shotgun (WGS) entry which is preliminary data.</text>
</comment>